<dbReference type="Proteomes" id="UP001586593">
    <property type="component" value="Unassembled WGS sequence"/>
</dbReference>
<organism evidence="2 3">
    <name type="scientific">Phialemonium thermophilum</name>
    <dbReference type="NCBI Taxonomy" id="223376"/>
    <lineage>
        <taxon>Eukaryota</taxon>
        <taxon>Fungi</taxon>
        <taxon>Dikarya</taxon>
        <taxon>Ascomycota</taxon>
        <taxon>Pezizomycotina</taxon>
        <taxon>Sordariomycetes</taxon>
        <taxon>Sordariomycetidae</taxon>
        <taxon>Cephalothecales</taxon>
        <taxon>Cephalothecaceae</taxon>
        <taxon>Phialemonium</taxon>
    </lineage>
</organism>
<feature type="region of interest" description="Disordered" evidence="1">
    <location>
        <begin position="263"/>
        <end position="351"/>
    </location>
</feature>
<evidence type="ECO:0000256" key="1">
    <source>
        <dbReference type="SAM" id="MobiDB-lite"/>
    </source>
</evidence>
<evidence type="ECO:0000313" key="3">
    <source>
        <dbReference type="Proteomes" id="UP001586593"/>
    </source>
</evidence>
<gene>
    <name evidence="2" type="ORF">VTK73DRAFT_1246</name>
</gene>
<keyword evidence="3" id="KW-1185">Reference proteome</keyword>
<reference evidence="2 3" key="1">
    <citation type="journal article" date="2024" name="Commun. Biol.">
        <title>Comparative genomic analysis of thermophilic fungi reveals convergent evolutionary adaptations and gene losses.</title>
        <authorList>
            <person name="Steindorff A.S."/>
            <person name="Aguilar-Pontes M.V."/>
            <person name="Robinson A.J."/>
            <person name="Andreopoulos B."/>
            <person name="LaButti K."/>
            <person name="Kuo A."/>
            <person name="Mondo S."/>
            <person name="Riley R."/>
            <person name="Otillar R."/>
            <person name="Haridas S."/>
            <person name="Lipzen A."/>
            <person name="Grimwood J."/>
            <person name="Schmutz J."/>
            <person name="Clum A."/>
            <person name="Reid I.D."/>
            <person name="Moisan M.C."/>
            <person name="Butler G."/>
            <person name="Nguyen T.T.M."/>
            <person name="Dewar K."/>
            <person name="Conant G."/>
            <person name="Drula E."/>
            <person name="Henrissat B."/>
            <person name="Hansel C."/>
            <person name="Singer S."/>
            <person name="Hutchinson M.I."/>
            <person name="de Vries R.P."/>
            <person name="Natvig D.O."/>
            <person name="Powell A.J."/>
            <person name="Tsang A."/>
            <person name="Grigoriev I.V."/>
        </authorList>
    </citation>
    <scope>NUCLEOTIDE SEQUENCE [LARGE SCALE GENOMIC DNA]</scope>
    <source>
        <strain evidence="2 3">ATCC 24622</strain>
    </source>
</reference>
<dbReference type="EMBL" id="JAZHXJ010000013">
    <property type="protein sequence ID" value="KAL1882726.1"/>
    <property type="molecule type" value="Genomic_DNA"/>
</dbReference>
<sequence length="501" mass="55601">MSRPPTELLVHIAAPSERSHDIGYKSLASAYSEFEPSKRTTLLAFSENNPVKYVRSVSSVNPNQGLADVPSSRHSGVVPLCGEDGLSFPSSNLSFKSVDDNLVSPRLRKYPGEHFEATGLSQSQTSWRPPPSVIEDSNPENNITLPRYCSPTRILEHFLRGFDSSQTSSVSQALELTENRDKSPQGKDPVVASEVSPLGVPLVSKAEGGLWPPTSSERENIAVVSEAPSLLVESRPEIESFTSQTKSGGSFGTISSFTFAEGHDIPSIQPMPAIGQVSKSGSEPPPYKRRKRESLAQASSSKALARSTSDIGPRRQPASKDQRIQRRDISRVPPRQSPDGLHIYSPEPDVSVQELQPSSLVTETLAKLARDLNIDQRYQPKEQFRDIRPFERGYWLVDCTAWTEQLREEAWNFLANYVGNGVAGWGIWCCRDLELTWMRLYCWGSLVGHMHLVLYLASQRRILYTGSTWVGGDGNVVVVMAPKTKRPPRQDWERQHTSSVC</sequence>
<feature type="compositionally biased region" description="Low complexity" evidence="1">
    <location>
        <begin position="295"/>
        <end position="307"/>
    </location>
</feature>
<accession>A0ABR3Y358</accession>
<comment type="caution">
    <text evidence="2">The sequence shown here is derived from an EMBL/GenBank/DDBJ whole genome shotgun (WGS) entry which is preliminary data.</text>
</comment>
<proteinExistence type="predicted"/>
<feature type="region of interest" description="Disordered" evidence="1">
    <location>
        <begin position="118"/>
        <end position="143"/>
    </location>
</feature>
<feature type="compositionally biased region" description="Basic and acidic residues" evidence="1">
    <location>
        <begin position="318"/>
        <end position="330"/>
    </location>
</feature>
<name>A0ABR3Y358_9PEZI</name>
<feature type="region of interest" description="Disordered" evidence="1">
    <location>
        <begin position="170"/>
        <end position="193"/>
    </location>
</feature>
<protein>
    <submittedName>
        <fullName evidence="2">Uncharacterized protein</fullName>
    </submittedName>
</protein>
<evidence type="ECO:0000313" key="2">
    <source>
        <dbReference type="EMBL" id="KAL1882726.1"/>
    </source>
</evidence>